<sequence>MHRQPDHVMAFFLAEREQVDHLMDSKDEYVICLSCKSPDIILLKENHLFYLQFEKIKQYWFRLIDHHFNLGSQ</sequence>
<dbReference type="EMBL" id="EQ973926">
    <property type="protein sequence ID" value="EEF38449.1"/>
    <property type="molecule type" value="Genomic_DNA"/>
</dbReference>
<dbReference type="AlphaFoldDB" id="B9SD93"/>
<dbReference type="Gene3D" id="3.30.30.170">
    <property type="match status" value="1"/>
</dbReference>
<dbReference type="Proteomes" id="UP000008311">
    <property type="component" value="Unassembled WGS sequence"/>
</dbReference>
<reference evidence="2" key="1">
    <citation type="journal article" date="2010" name="Nat. Biotechnol.">
        <title>Draft genome sequence of the oilseed species Ricinus communis.</title>
        <authorList>
            <person name="Chan A.P."/>
            <person name="Crabtree J."/>
            <person name="Zhao Q."/>
            <person name="Lorenzi H."/>
            <person name="Orvis J."/>
            <person name="Puiu D."/>
            <person name="Melake-Berhan A."/>
            <person name="Jones K.M."/>
            <person name="Redman J."/>
            <person name="Chen G."/>
            <person name="Cahoon E.B."/>
            <person name="Gedil M."/>
            <person name="Stanke M."/>
            <person name="Haas B.J."/>
            <person name="Wortman J.R."/>
            <person name="Fraser-Liggett C.M."/>
            <person name="Ravel J."/>
            <person name="Rabinowicz P.D."/>
        </authorList>
    </citation>
    <scope>NUCLEOTIDE SEQUENCE [LARGE SCALE GENOMIC DNA]</scope>
    <source>
        <strain evidence="2">cv. Hale</strain>
    </source>
</reference>
<name>B9SD93_RICCO</name>
<dbReference type="eggNOG" id="KOG2768">
    <property type="taxonomic scope" value="Eukaryota"/>
</dbReference>
<dbReference type="InParanoid" id="B9SD93"/>
<protein>
    <submittedName>
        <fullName evidence="1">Uncharacterized protein</fullName>
    </submittedName>
</protein>
<accession>B9SD93</accession>
<organism evidence="1 2">
    <name type="scientific">Ricinus communis</name>
    <name type="common">Castor bean</name>
    <dbReference type="NCBI Taxonomy" id="3988"/>
    <lineage>
        <taxon>Eukaryota</taxon>
        <taxon>Viridiplantae</taxon>
        <taxon>Streptophyta</taxon>
        <taxon>Embryophyta</taxon>
        <taxon>Tracheophyta</taxon>
        <taxon>Spermatophyta</taxon>
        <taxon>Magnoliopsida</taxon>
        <taxon>eudicotyledons</taxon>
        <taxon>Gunneridae</taxon>
        <taxon>Pentapetalae</taxon>
        <taxon>rosids</taxon>
        <taxon>fabids</taxon>
        <taxon>Malpighiales</taxon>
        <taxon>Euphorbiaceae</taxon>
        <taxon>Acalyphoideae</taxon>
        <taxon>Acalypheae</taxon>
        <taxon>Ricinus</taxon>
    </lineage>
</organism>
<keyword evidence="2" id="KW-1185">Reference proteome</keyword>
<evidence type="ECO:0000313" key="2">
    <source>
        <dbReference type="Proteomes" id="UP000008311"/>
    </source>
</evidence>
<evidence type="ECO:0000313" key="1">
    <source>
        <dbReference type="EMBL" id="EEF38449.1"/>
    </source>
</evidence>
<gene>
    <name evidence="1" type="ORF">RCOM_1165360</name>
</gene>
<dbReference type="STRING" id="3988.B9SD93"/>
<proteinExistence type="predicted"/>